<sequence length="166" mass="19260">MKIFETTRLILDEIGVGKFDDLANLLANENVHRFFPKTLDRKESYEFLELIRKRQKEDGVSFWAVIRKEDLKFLGICGLLKQSIDNIDEIEVGYRINDIFWGKGYGTEAAKGCIQYAKDKLELTSVISLILPENKQSIRVAEKNGLKLEKKSMFHGQIHNVYRIHL</sequence>
<comment type="caution">
    <text evidence="2">The sequence shown here is derived from an EMBL/GenBank/DDBJ whole genome shotgun (WGS) entry which is preliminary data.</text>
</comment>
<dbReference type="OrthoDB" id="9798081at2"/>
<name>A0A4R1MZJ0_9FIRM</name>
<evidence type="ECO:0000313" key="2">
    <source>
        <dbReference type="EMBL" id="TCK98030.1"/>
    </source>
</evidence>
<reference evidence="2 3" key="1">
    <citation type="submission" date="2019-03" db="EMBL/GenBank/DDBJ databases">
        <title>Genomic Encyclopedia of Type Strains, Phase IV (KMG-IV): sequencing the most valuable type-strain genomes for metagenomic binning, comparative biology and taxonomic classification.</title>
        <authorList>
            <person name="Goeker M."/>
        </authorList>
    </citation>
    <scope>NUCLEOTIDE SEQUENCE [LARGE SCALE GENOMIC DNA]</scope>
    <source>
        <strain evidence="2 3">DSM 24176</strain>
    </source>
</reference>
<dbReference type="SUPFAM" id="SSF55729">
    <property type="entry name" value="Acyl-CoA N-acyltransferases (Nat)"/>
    <property type="match status" value="1"/>
</dbReference>
<feature type="domain" description="N-acetyltransferase" evidence="1">
    <location>
        <begin position="9"/>
        <end position="166"/>
    </location>
</feature>
<accession>A0A4R1MZJ0</accession>
<dbReference type="PANTHER" id="PTHR43792:SF1">
    <property type="entry name" value="N-ACETYLTRANSFERASE DOMAIN-CONTAINING PROTEIN"/>
    <property type="match status" value="1"/>
</dbReference>
<dbReference type="InterPro" id="IPR000182">
    <property type="entry name" value="GNAT_dom"/>
</dbReference>
<dbReference type="Proteomes" id="UP000294545">
    <property type="component" value="Unassembled WGS sequence"/>
</dbReference>
<keyword evidence="2" id="KW-0808">Transferase</keyword>
<dbReference type="InterPro" id="IPR051531">
    <property type="entry name" value="N-acetyltransferase"/>
</dbReference>
<dbReference type="Pfam" id="PF13302">
    <property type="entry name" value="Acetyltransf_3"/>
    <property type="match status" value="1"/>
</dbReference>
<evidence type="ECO:0000313" key="3">
    <source>
        <dbReference type="Proteomes" id="UP000294545"/>
    </source>
</evidence>
<keyword evidence="3" id="KW-1185">Reference proteome</keyword>
<protein>
    <submittedName>
        <fullName evidence="2">RimJ/RimL family protein N-acetyltransferase</fullName>
    </submittedName>
</protein>
<dbReference type="Gene3D" id="3.40.630.30">
    <property type="match status" value="1"/>
</dbReference>
<dbReference type="PROSITE" id="PS51186">
    <property type="entry name" value="GNAT"/>
    <property type="match status" value="1"/>
</dbReference>
<organism evidence="2 3">
    <name type="scientific">Natranaerovirga hydrolytica</name>
    <dbReference type="NCBI Taxonomy" id="680378"/>
    <lineage>
        <taxon>Bacteria</taxon>
        <taxon>Bacillati</taxon>
        <taxon>Bacillota</taxon>
        <taxon>Clostridia</taxon>
        <taxon>Lachnospirales</taxon>
        <taxon>Natranaerovirgaceae</taxon>
        <taxon>Natranaerovirga</taxon>
    </lineage>
</organism>
<proteinExistence type="predicted"/>
<gene>
    <name evidence="2" type="ORF">EDC19_0441</name>
</gene>
<dbReference type="InterPro" id="IPR016181">
    <property type="entry name" value="Acyl_CoA_acyltransferase"/>
</dbReference>
<dbReference type="EMBL" id="SMGQ01000011">
    <property type="protein sequence ID" value="TCK98030.1"/>
    <property type="molecule type" value="Genomic_DNA"/>
</dbReference>
<dbReference type="PANTHER" id="PTHR43792">
    <property type="entry name" value="GNAT FAMILY, PUTATIVE (AFU_ORTHOLOGUE AFUA_3G00765)-RELATED-RELATED"/>
    <property type="match status" value="1"/>
</dbReference>
<dbReference type="GO" id="GO:0016747">
    <property type="term" value="F:acyltransferase activity, transferring groups other than amino-acyl groups"/>
    <property type="evidence" value="ECO:0007669"/>
    <property type="project" value="InterPro"/>
</dbReference>
<evidence type="ECO:0000259" key="1">
    <source>
        <dbReference type="PROSITE" id="PS51186"/>
    </source>
</evidence>
<dbReference type="RefSeq" id="WP_132279850.1">
    <property type="nucleotide sequence ID" value="NZ_SMGQ01000011.1"/>
</dbReference>
<dbReference type="AlphaFoldDB" id="A0A4R1MZJ0"/>